<feature type="compositionally biased region" description="Basic and acidic residues" evidence="1">
    <location>
        <begin position="205"/>
        <end position="228"/>
    </location>
</feature>
<keyword evidence="3" id="KW-1185">Reference proteome</keyword>
<gene>
    <name evidence="2" type="ORF">K461DRAFT_282833</name>
</gene>
<dbReference type="AlphaFoldDB" id="A0A9P4MFX7"/>
<evidence type="ECO:0000313" key="3">
    <source>
        <dbReference type="Proteomes" id="UP000799439"/>
    </source>
</evidence>
<dbReference type="Proteomes" id="UP000799439">
    <property type="component" value="Unassembled WGS sequence"/>
</dbReference>
<comment type="caution">
    <text evidence="2">The sequence shown here is derived from an EMBL/GenBank/DDBJ whole genome shotgun (WGS) entry which is preliminary data.</text>
</comment>
<feature type="region of interest" description="Disordered" evidence="1">
    <location>
        <begin position="203"/>
        <end position="241"/>
    </location>
</feature>
<protein>
    <submittedName>
        <fullName evidence="2">Uncharacterized protein</fullName>
    </submittedName>
</protein>
<dbReference type="PANTHER" id="PTHR40644">
    <property type="entry name" value="UPF0653 PROTEIN C607.02C"/>
    <property type="match status" value="1"/>
</dbReference>
<sequence>MPHKHTLGKTSRSDEDFDLAPTQRAAPLSVHGAPIFSKPSKKRKRPGSGDDTPAAFKRLMAQQAYMKSRSQPSKSTDTRDSISTSERNTKSSKSSKATRPSDTTEEPVPTKASGNTDPSLLLPRAPNSDITALKNKSTRLQRKIERKVSAWRTEDARLRQKAVDDAAAAREAEEERIATALERNGISAGMMDDEEFLKDVGLGWEEEKKGAGKEARKEERQGEGEKKVKGGRKRGRKEEDDWAVLKEKRGQRARLGDVVQAPPELKRVREVFKVRGKDDTGKKKVMDEEGLKRKAELGEARLEVIKRYREMMGRKGGL</sequence>
<reference evidence="2" key="1">
    <citation type="journal article" date="2020" name="Stud. Mycol.">
        <title>101 Dothideomycetes genomes: a test case for predicting lifestyles and emergence of pathogens.</title>
        <authorList>
            <person name="Haridas S."/>
            <person name="Albert R."/>
            <person name="Binder M."/>
            <person name="Bloem J."/>
            <person name="Labutti K."/>
            <person name="Salamov A."/>
            <person name="Andreopoulos B."/>
            <person name="Baker S."/>
            <person name="Barry K."/>
            <person name="Bills G."/>
            <person name="Bluhm B."/>
            <person name="Cannon C."/>
            <person name="Castanera R."/>
            <person name="Culley D."/>
            <person name="Daum C."/>
            <person name="Ezra D."/>
            <person name="Gonzalez J."/>
            <person name="Henrissat B."/>
            <person name="Kuo A."/>
            <person name="Liang C."/>
            <person name="Lipzen A."/>
            <person name="Lutzoni F."/>
            <person name="Magnuson J."/>
            <person name="Mondo S."/>
            <person name="Nolan M."/>
            <person name="Ohm R."/>
            <person name="Pangilinan J."/>
            <person name="Park H.-J."/>
            <person name="Ramirez L."/>
            <person name="Alfaro M."/>
            <person name="Sun H."/>
            <person name="Tritt A."/>
            <person name="Yoshinaga Y."/>
            <person name="Zwiers L.-H."/>
            <person name="Turgeon B."/>
            <person name="Goodwin S."/>
            <person name="Spatafora J."/>
            <person name="Crous P."/>
            <person name="Grigoriev I."/>
        </authorList>
    </citation>
    <scope>NUCLEOTIDE SEQUENCE</scope>
    <source>
        <strain evidence="2">CBS 260.36</strain>
    </source>
</reference>
<organism evidence="2 3">
    <name type="scientific">Myriangium duriaei CBS 260.36</name>
    <dbReference type="NCBI Taxonomy" id="1168546"/>
    <lineage>
        <taxon>Eukaryota</taxon>
        <taxon>Fungi</taxon>
        <taxon>Dikarya</taxon>
        <taxon>Ascomycota</taxon>
        <taxon>Pezizomycotina</taxon>
        <taxon>Dothideomycetes</taxon>
        <taxon>Dothideomycetidae</taxon>
        <taxon>Myriangiales</taxon>
        <taxon>Myriangiaceae</taxon>
        <taxon>Myriangium</taxon>
    </lineage>
</organism>
<evidence type="ECO:0000313" key="2">
    <source>
        <dbReference type="EMBL" id="KAF2148379.1"/>
    </source>
</evidence>
<feature type="compositionally biased region" description="Polar residues" evidence="1">
    <location>
        <begin position="68"/>
        <end position="101"/>
    </location>
</feature>
<dbReference type="PANTHER" id="PTHR40644:SF1">
    <property type="entry name" value="UPF0653 PROTEIN C607.02C"/>
    <property type="match status" value="1"/>
</dbReference>
<dbReference type="OrthoDB" id="5876637at2759"/>
<dbReference type="EMBL" id="ML996093">
    <property type="protein sequence ID" value="KAF2148379.1"/>
    <property type="molecule type" value="Genomic_DNA"/>
</dbReference>
<feature type="region of interest" description="Disordered" evidence="1">
    <location>
        <begin position="1"/>
        <end position="139"/>
    </location>
</feature>
<evidence type="ECO:0000256" key="1">
    <source>
        <dbReference type="SAM" id="MobiDB-lite"/>
    </source>
</evidence>
<proteinExistence type="predicted"/>
<name>A0A9P4MFX7_9PEZI</name>
<accession>A0A9P4MFX7</accession>